<dbReference type="InterPro" id="IPR003954">
    <property type="entry name" value="RRM_euk-type"/>
</dbReference>
<keyword evidence="4" id="KW-1185">Reference proteome</keyword>
<dbReference type="SMART" id="SM00361">
    <property type="entry name" value="RRM_1"/>
    <property type="match status" value="1"/>
</dbReference>
<dbReference type="EMBL" id="JAYGJQ010000001">
    <property type="protein sequence ID" value="MEA9354754.1"/>
    <property type="molecule type" value="Genomic_DNA"/>
</dbReference>
<dbReference type="InterPro" id="IPR012677">
    <property type="entry name" value="Nucleotide-bd_a/b_plait_sf"/>
</dbReference>
<sequence length="85" mass="9395">MSQKIYVGNLSNNVANEMLAEQFAKYGIVYSAKVITDRETHRSMGFAFVEMASSEEAEKAIMSLNGSVIDGRLINVTEAKKPLLH</sequence>
<dbReference type="InterPro" id="IPR000504">
    <property type="entry name" value="RRM_dom"/>
</dbReference>
<reference evidence="3 4" key="1">
    <citation type="submission" date="2023-11" db="EMBL/GenBank/DDBJ databases">
        <title>A Novel Polar Bacteriovorax (B. antarcticus) Isolated from the Biocrust in Antarctica.</title>
        <authorList>
            <person name="Mun W."/>
            <person name="Choi S.Y."/>
            <person name="Mitchell R.J."/>
        </authorList>
    </citation>
    <scope>NUCLEOTIDE SEQUENCE [LARGE SCALE GENOMIC DNA]</scope>
    <source>
        <strain evidence="3 4">PP10</strain>
    </source>
</reference>
<evidence type="ECO:0000259" key="2">
    <source>
        <dbReference type="PROSITE" id="PS50102"/>
    </source>
</evidence>
<evidence type="ECO:0000256" key="1">
    <source>
        <dbReference type="ARBA" id="ARBA00022884"/>
    </source>
</evidence>
<dbReference type="RefSeq" id="WP_323574237.1">
    <property type="nucleotide sequence ID" value="NZ_JAYGJQ010000001.1"/>
</dbReference>
<dbReference type="PANTHER" id="PTHR15241">
    <property type="entry name" value="TRANSFORMER-2-RELATED"/>
    <property type="match status" value="1"/>
</dbReference>
<dbReference type="PROSITE" id="PS50102">
    <property type="entry name" value="RRM"/>
    <property type="match status" value="1"/>
</dbReference>
<dbReference type="CDD" id="cd21608">
    <property type="entry name" value="RRM2_NsCP33_like"/>
    <property type="match status" value="1"/>
</dbReference>
<protein>
    <submittedName>
        <fullName evidence="3">RNA-binding protein</fullName>
    </submittedName>
</protein>
<dbReference type="SUPFAM" id="SSF54928">
    <property type="entry name" value="RNA-binding domain, RBD"/>
    <property type="match status" value="1"/>
</dbReference>
<comment type="caution">
    <text evidence="3">The sequence shown here is derived from an EMBL/GenBank/DDBJ whole genome shotgun (WGS) entry which is preliminary data.</text>
</comment>
<proteinExistence type="predicted"/>
<feature type="domain" description="RRM" evidence="2">
    <location>
        <begin position="3"/>
        <end position="81"/>
    </location>
</feature>
<dbReference type="InterPro" id="IPR035979">
    <property type="entry name" value="RBD_domain_sf"/>
</dbReference>
<gene>
    <name evidence="3" type="ORF">SHI21_00965</name>
</gene>
<dbReference type="InterPro" id="IPR048289">
    <property type="entry name" value="RRM2_NsCP33-like"/>
</dbReference>
<dbReference type="SMART" id="SM00360">
    <property type="entry name" value="RRM"/>
    <property type="match status" value="1"/>
</dbReference>
<dbReference type="Gene3D" id="3.30.70.330">
    <property type="match status" value="1"/>
</dbReference>
<dbReference type="Proteomes" id="UP001302274">
    <property type="component" value="Unassembled WGS sequence"/>
</dbReference>
<dbReference type="PANTHER" id="PTHR15241:SF304">
    <property type="entry name" value="RRM DOMAIN-CONTAINING PROTEIN"/>
    <property type="match status" value="1"/>
</dbReference>
<name>A0ABU5VP00_9BACT</name>
<accession>A0ABU5VP00</accession>
<dbReference type="Pfam" id="PF00076">
    <property type="entry name" value="RRM_1"/>
    <property type="match status" value="1"/>
</dbReference>
<evidence type="ECO:0000313" key="3">
    <source>
        <dbReference type="EMBL" id="MEA9354754.1"/>
    </source>
</evidence>
<organism evidence="3 4">
    <name type="scientific">Bacteriovorax antarcticus</name>
    <dbReference type="NCBI Taxonomy" id="3088717"/>
    <lineage>
        <taxon>Bacteria</taxon>
        <taxon>Pseudomonadati</taxon>
        <taxon>Bdellovibrionota</taxon>
        <taxon>Bacteriovoracia</taxon>
        <taxon>Bacteriovoracales</taxon>
        <taxon>Bacteriovoracaceae</taxon>
        <taxon>Bacteriovorax</taxon>
    </lineage>
</organism>
<evidence type="ECO:0000313" key="4">
    <source>
        <dbReference type="Proteomes" id="UP001302274"/>
    </source>
</evidence>
<keyword evidence="1" id="KW-0694">RNA-binding</keyword>